<organism evidence="1 2">
    <name type="scientific">Streptacidiphilus cavernicola</name>
    <dbReference type="NCBI Taxonomy" id="3342716"/>
    <lineage>
        <taxon>Bacteria</taxon>
        <taxon>Bacillati</taxon>
        <taxon>Actinomycetota</taxon>
        <taxon>Actinomycetes</taxon>
        <taxon>Kitasatosporales</taxon>
        <taxon>Streptomycetaceae</taxon>
        <taxon>Streptacidiphilus</taxon>
    </lineage>
</organism>
<dbReference type="Proteomes" id="UP001592528">
    <property type="component" value="Unassembled WGS sequence"/>
</dbReference>
<gene>
    <name evidence="1" type="ORF">ACEZDJ_15055</name>
</gene>
<evidence type="ECO:0000313" key="1">
    <source>
        <dbReference type="EMBL" id="MFC1402604.1"/>
    </source>
</evidence>
<dbReference type="EMBL" id="JBHEZZ010000007">
    <property type="protein sequence ID" value="MFC1402604.1"/>
    <property type="molecule type" value="Genomic_DNA"/>
</dbReference>
<evidence type="ECO:0000313" key="2">
    <source>
        <dbReference type="Proteomes" id="UP001592528"/>
    </source>
</evidence>
<keyword evidence="2" id="KW-1185">Reference proteome</keyword>
<reference evidence="1 2" key="1">
    <citation type="submission" date="2024-09" db="EMBL/GenBank/DDBJ databases">
        <authorList>
            <person name="Lee S.D."/>
        </authorList>
    </citation>
    <scope>NUCLEOTIDE SEQUENCE [LARGE SCALE GENOMIC DNA]</scope>
    <source>
        <strain evidence="1 2">N1-5</strain>
    </source>
</reference>
<comment type="caution">
    <text evidence="1">The sequence shown here is derived from an EMBL/GenBank/DDBJ whole genome shotgun (WGS) entry which is preliminary data.</text>
</comment>
<protein>
    <submittedName>
        <fullName evidence="1">Uncharacterized protein</fullName>
    </submittedName>
</protein>
<dbReference type="RefSeq" id="WP_030253061.1">
    <property type="nucleotide sequence ID" value="NZ_JBHEZZ010000007.1"/>
</dbReference>
<proteinExistence type="predicted"/>
<name>A0ABV6UMD4_9ACTN</name>
<accession>A0ABV6UMD4</accession>
<sequence>MGGFLRCNLFYGVDHQQVYDALDEFWQSQQYRLAGADSSVKDCYTLHQHDNGWTVLEWTRGWEWDLRRRAQLHVSRTYACSGLLTFVYDGDLWGYELFHHGREVDHFVQWTEAGHGFFHDRPRTGRPDLLVAQFPDLGLNLEHARGYLTSVSIDDDSFEDFYWSDNDPRNSPVGAGDRCGRLDAYAVRDFWRFLGVVPDDNPTPDLFAAPVWRRFTTELK</sequence>